<protein>
    <submittedName>
        <fullName evidence="3">Transposase</fullName>
    </submittedName>
</protein>
<sequence length="77" mass="8707">MAAPPASINALGTFALRKQNEHAFSVIQRVMERNAVAYAEKSKIMLVGHSMQYRDESWTRLEPSRSRTIPGDSLSDW</sequence>
<keyword evidence="2" id="KW-1185">Reference proteome</keyword>
<proteinExistence type="predicted"/>
<feature type="region of interest" description="Disordered" evidence="1">
    <location>
        <begin position="57"/>
        <end position="77"/>
    </location>
</feature>
<accession>A0A7I4YZ22</accession>
<evidence type="ECO:0000313" key="2">
    <source>
        <dbReference type="Proteomes" id="UP000025227"/>
    </source>
</evidence>
<evidence type="ECO:0000256" key="1">
    <source>
        <dbReference type="SAM" id="MobiDB-lite"/>
    </source>
</evidence>
<name>A0A7I4YZ22_HAECO</name>
<dbReference type="Proteomes" id="UP000025227">
    <property type="component" value="Unplaced"/>
</dbReference>
<dbReference type="OrthoDB" id="768353at2759"/>
<dbReference type="WBParaSite" id="HCON_00157380-00001">
    <property type="protein sequence ID" value="HCON_00157380-00001"/>
    <property type="gene ID" value="HCON_00157380"/>
</dbReference>
<evidence type="ECO:0000313" key="3">
    <source>
        <dbReference type="WBParaSite" id="HCON_00157380-00001"/>
    </source>
</evidence>
<dbReference type="AlphaFoldDB" id="A0A7I4YZ22"/>
<organism evidence="2 3">
    <name type="scientific">Haemonchus contortus</name>
    <name type="common">Barber pole worm</name>
    <dbReference type="NCBI Taxonomy" id="6289"/>
    <lineage>
        <taxon>Eukaryota</taxon>
        <taxon>Metazoa</taxon>
        <taxon>Ecdysozoa</taxon>
        <taxon>Nematoda</taxon>
        <taxon>Chromadorea</taxon>
        <taxon>Rhabditida</taxon>
        <taxon>Rhabditina</taxon>
        <taxon>Rhabditomorpha</taxon>
        <taxon>Strongyloidea</taxon>
        <taxon>Trichostrongylidae</taxon>
        <taxon>Haemonchus</taxon>
    </lineage>
</organism>
<reference evidence="3" key="1">
    <citation type="submission" date="2020-12" db="UniProtKB">
        <authorList>
            <consortium name="WormBaseParasite"/>
        </authorList>
    </citation>
    <scope>IDENTIFICATION</scope>
    <source>
        <strain evidence="3">MHco3</strain>
    </source>
</reference>